<feature type="transmembrane region" description="Helical" evidence="6">
    <location>
        <begin position="97"/>
        <end position="117"/>
    </location>
</feature>
<accession>A0A8X7NRN3</accession>
<feature type="transmembrane region" description="Helical" evidence="6">
    <location>
        <begin position="288"/>
        <end position="311"/>
    </location>
</feature>
<gene>
    <name evidence="7" type="primary">MUP1</name>
    <name evidence="7" type="ORF">FOB60_000355</name>
</gene>
<dbReference type="PIRSF" id="PIRSF006060">
    <property type="entry name" value="AA_transporter"/>
    <property type="match status" value="1"/>
</dbReference>
<feature type="transmembrane region" description="Helical" evidence="6">
    <location>
        <begin position="487"/>
        <end position="511"/>
    </location>
</feature>
<feature type="transmembrane region" description="Helical" evidence="6">
    <location>
        <begin position="202"/>
        <end position="226"/>
    </location>
</feature>
<proteinExistence type="predicted"/>
<name>A0A8X7NRN3_CANPA</name>
<feature type="transmembrane region" description="Helical" evidence="6">
    <location>
        <begin position="176"/>
        <end position="195"/>
    </location>
</feature>
<comment type="subcellular location">
    <subcellularLocation>
        <location evidence="1">Membrane</location>
        <topology evidence="1">Multi-pass membrane protein</topology>
    </subcellularLocation>
</comment>
<dbReference type="FunFam" id="1.20.1740.10:FF:000025">
    <property type="entry name" value="High-affinity methionine permease"/>
    <property type="match status" value="1"/>
</dbReference>
<dbReference type="GO" id="GO:1903692">
    <property type="term" value="P:methionine import across plasma membrane"/>
    <property type="evidence" value="ECO:0007669"/>
    <property type="project" value="EnsemblFungi"/>
</dbReference>
<dbReference type="GO" id="GO:0000102">
    <property type="term" value="F:L-methionine secondary active transmembrane transporter activity"/>
    <property type="evidence" value="ECO:0007669"/>
    <property type="project" value="EnsemblFungi"/>
</dbReference>
<evidence type="ECO:0000256" key="4">
    <source>
        <dbReference type="ARBA" id="ARBA00023136"/>
    </source>
</evidence>
<feature type="compositionally biased region" description="Polar residues" evidence="5">
    <location>
        <begin position="24"/>
        <end position="41"/>
    </location>
</feature>
<feature type="transmembrane region" description="Helical" evidence="6">
    <location>
        <begin position="385"/>
        <end position="406"/>
    </location>
</feature>
<dbReference type="OrthoDB" id="5982228at2759"/>
<organism evidence="7 8">
    <name type="scientific">Candida parapsilosis</name>
    <name type="common">Yeast</name>
    <dbReference type="NCBI Taxonomy" id="5480"/>
    <lineage>
        <taxon>Eukaryota</taxon>
        <taxon>Fungi</taxon>
        <taxon>Dikarya</taxon>
        <taxon>Ascomycota</taxon>
        <taxon>Saccharomycotina</taxon>
        <taxon>Pichiomycetes</taxon>
        <taxon>Debaryomycetaceae</taxon>
        <taxon>Candida/Lodderomyces clade</taxon>
        <taxon>Candida</taxon>
    </lineage>
</organism>
<evidence type="ECO:0000256" key="1">
    <source>
        <dbReference type="ARBA" id="ARBA00004141"/>
    </source>
</evidence>
<feature type="transmembrane region" description="Helical" evidence="6">
    <location>
        <begin position="340"/>
        <end position="364"/>
    </location>
</feature>
<dbReference type="GO" id="GO:0005886">
    <property type="term" value="C:plasma membrane"/>
    <property type="evidence" value="ECO:0007669"/>
    <property type="project" value="EnsemblFungi"/>
</dbReference>
<evidence type="ECO:0000313" key="8">
    <source>
        <dbReference type="Proteomes" id="UP000590412"/>
    </source>
</evidence>
<evidence type="ECO:0000256" key="3">
    <source>
        <dbReference type="ARBA" id="ARBA00022989"/>
    </source>
</evidence>
<dbReference type="Pfam" id="PF13520">
    <property type="entry name" value="AA_permease_2"/>
    <property type="match status" value="1"/>
</dbReference>
<dbReference type="Gene3D" id="1.20.1740.10">
    <property type="entry name" value="Amino acid/polyamine transporter I"/>
    <property type="match status" value="1"/>
</dbReference>
<dbReference type="InterPro" id="IPR050598">
    <property type="entry name" value="AminoAcid_Transporter"/>
</dbReference>
<feature type="transmembrane region" description="Helical" evidence="6">
    <location>
        <begin position="258"/>
        <end position="276"/>
    </location>
</feature>
<feature type="region of interest" description="Disordered" evidence="5">
    <location>
        <begin position="1"/>
        <end position="41"/>
    </location>
</feature>
<evidence type="ECO:0000313" key="7">
    <source>
        <dbReference type="EMBL" id="KAF6058773.1"/>
    </source>
</evidence>
<evidence type="ECO:0000256" key="6">
    <source>
        <dbReference type="SAM" id="Phobius"/>
    </source>
</evidence>
<sequence length="559" mass="61177">MGLADAYRFSSNSNSEKKTEEGFENNSNGIDSFDNHSQLTSGSEKGAHVLETDRNVKEIGIVSASFLMLNRMLGAGVFSTGSTIYALSGSVGTALMMWFAGTVIAFTGLLVYMELGTALPRNGGEKNYLEYMFPRPKFLVTAMYASYVFFLGWASGNSIVVGEYILNAAGKEVTQWNSRGIGLAVITFSFLINAINVKAGLFLANILGTFKVIIVLFISVTGWVALGGGIKTNNFQSTGNFHNAFEGESPTGFGIVNALYNVIWSYVGYSNANYALGEIKNPERVLRIAAPSAFIGLGIIYMFVNIAYFAVVPKAEIASSGRILAASFFKYAFGDKAETAASAFVAISAWANVMSVIFSQGRIIQQLGREGSLPFSRFFATSKPFGTPFVGLMQHWIVCIVTIVAPPPGDAYNFILNLISYPLNVVNTVLAGGLIYIYYKKYKGLTEWNPPIKASLPVVIFFFLASLYLIVAPYIPPVHGQKVYNDLPYWIHAVVTWGVFGVGLAYWIVWVKILPHFGGYRLVAKEILGDDGFWRNKIYKVSKDADEIDQIGENVEVVK</sequence>
<evidence type="ECO:0000256" key="5">
    <source>
        <dbReference type="SAM" id="MobiDB-lite"/>
    </source>
</evidence>
<dbReference type="GO" id="GO:0042883">
    <property type="term" value="P:cysteine transport"/>
    <property type="evidence" value="ECO:0007669"/>
    <property type="project" value="EnsemblFungi"/>
</dbReference>
<keyword evidence="4 6" id="KW-0472">Membrane</keyword>
<protein>
    <submittedName>
        <fullName evidence="7">High-affinity methionine permease</fullName>
    </submittedName>
</protein>
<reference evidence="7" key="1">
    <citation type="submission" date="2020-03" db="EMBL/GenBank/DDBJ databases">
        <title>FDA dAtabase for Regulatory Grade micrObial Sequences (FDA-ARGOS): Supporting development and validation of Infectious Disease Dx tests.</title>
        <authorList>
            <person name="Campos J."/>
            <person name="Goldberg B."/>
            <person name="Tallon L."/>
            <person name="Sadzewicz L."/>
            <person name="Vavikolanu K."/>
            <person name="Mehta A."/>
            <person name="Aluvathingal J."/>
            <person name="Nadendla S."/>
            <person name="Nandy P."/>
            <person name="Geyer C."/>
            <person name="Yan Y."/>
            <person name="Sichtig H."/>
        </authorList>
    </citation>
    <scope>NUCLEOTIDE SEQUENCE [LARGE SCALE GENOMIC DNA]</scope>
    <source>
        <strain evidence="7">FDAARGOS_652</strain>
    </source>
</reference>
<feature type="transmembrane region" description="Helical" evidence="6">
    <location>
        <begin position="418"/>
        <end position="439"/>
    </location>
</feature>
<evidence type="ECO:0000256" key="2">
    <source>
        <dbReference type="ARBA" id="ARBA00022692"/>
    </source>
</evidence>
<keyword evidence="2 6" id="KW-0812">Transmembrane</keyword>
<dbReference type="PANTHER" id="PTHR11785">
    <property type="entry name" value="AMINO ACID TRANSPORTER"/>
    <property type="match status" value="1"/>
</dbReference>
<feature type="transmembrane region" description="Helical" evidence="6">
    <location>
        <begin position="138"/>
        <end position="156"/>
    </location>
</feature>
<keyword evidence="3 6" id="KW-1133">Transmembrane helix</keyword>
<comment type="caution">
    <text evidence="7">The sequence shown here is derived from an EMBL/GenBank/DDBJ whole genome shotgun (WGS) entry which is preliminary data.</text>
</comment>
<feature type="transmembrane region" description="Helical" evidence="6">
    <location>
        <begin position="451"/>
        <end position="475"/>
    </location>
</feature>
<dbReference type="AlphaFoldDB" id="A0A8X7NRN3"/>
<dbReference type="PANTHER" id="PTHR11785:SF498">
    <property type="entry name" value="HIGH-AFFINITY METHIONINE PERMEASE"/>
    <property type="match status" value="1"/>
</dbReference>
<dbReference type="InterPro" id="IPR002293">
    <property type="entry name" value="AA/rel_permease1"/>
</dbReference>
<dbReference type="EMBL" id="JABWAB010000001">
    <property type="protein sequence ID" value="KAF6058773.1"/>
    <property type="molecule type" value="Genomic_DNA"/>
</dbReference>
<dbReference type="Proteomes" id="UP000590412">
    <property type="component" value="Unassembled WGS sequence"/>
</dbReference>